<evidence type="ECO:0000313" key="2">
    <source>
        <dbReference type="Proteomes" id="UP000029558"/>
    </source>
</evidence>
<name>A0AAC8ZPK2_PISSA</name>
<organism evidence="1 2">
    <name type="scientific">Piscirickettsia salmonis</name>
    <dbReference type="NCBI Taxonomy" id="1238"/>
    <lineage>
        <taxon>Bacteria</taxon>
        <taxon>Pseudomonadati</taxon>
        <taxon>Pseudomonadota</taxon>
        <taxon>Gammaproteobacteria</taxon>
        <taxon>Thiotrichales</taxon>
        <taxon>Piscirickettsiaceae</taxon>
        <taxon>Piscirickettsia</taxon>
    </lineage>
</organism>
<accession>A0AAC8ZPK2</accession>
<protein>
    <submittedName>
        <fullName evidence="1">Uncharacterized protein</fullName>
    </submittedName>
</protein>
<reference evidence="1 2" key="1">
    <citation type="journal article" date="2014" name="Genome Announc.">
        <title>Comparative Genome Analysis of Two Isolates of the Fish Pathogen Piscirickettsia salmonis from Different Hosts Reveals Major Differences in Virulence-Associated Secretion Systems.</title>
        <authorList>
            <person name="Bohle H."/>
            <person name="Henriquez P."/>
            <person name="Grothusen H."/>
            <person name="Navas E."/>
            <person name="Sandoval A."/>
            <person name="Bustamante F."/>
            <person name="Bustos P."/>
            <person name="Mancilla M."/>
        </authorList>
    </citation>
    <scope>NUCLEOTIDE SEQUENCE [LARGE SCALE GENOMIC DNA]</scope>
    <source>
        <strain evidence="2">B1-32597</strain>
    </source>
</reference>
<dbReference type="AlphaFoldDB" id="A0AAC8ZPK2"/>
<dbReference type="Proteomes" id="UP000029558">
    <property type="component" value="Chromosome"/>
</dbReference>
<proteinExistence type="predicted"/>
<dbReference type="EMBL" id="CP012508">
    <property type="protein sequence ID" value="ALB23491.1"/>
    <property type="molecule type" value="Genomic_DNA"/>
</dbReference>
<dbReference type="InterPro" id="IPR049245">
    <property type="entry name" value="DUF6880"/>
</dbReference>
<gene>
    <name evidence="1" type="ORF">KU39_2313</name>
</gene>
<evidence type="ECO:0000313" key="1">
    <source>
        <dbReference type="EMBL" id="ALB23491.1"/>
    </source>
</evidence>
<sequence length="485" mass="56151">MPKLNSETWSRKLAQLKQEQLFECILSYAEEDKFFKKKLELLLVSLDPKKLAKKLKAEINTIKRGKKFLEWREASGLAYQIDQIIAAVNKNLLEQAPELAAEVLELLITSDNVVFERADDSNGDLGGCYRYAVECWGKTWAQVEKIDQKKLAEKVFDVALENDYGVRDNTISKFKQALNKEGVDHLECLIKETLLKVKPPKERKKPKTIENIIFYLDRDDVVELKERGRHSHLKSALQEIADLRGSVDDYIDLLRQESPELHAYQIIEIAKRLTKAWRSKEAIDYLVSCDEPLHYQHEINKLLIEAYELEGLGKEAQKIRWQEFEQHLDAKSFQAYIKHCTAKEVAAAKENAIRLAKEQSLTMSFEFLIEMGEVATVAEWVREGDEVRNVYYSPLRQLSNQLAKHECFLEAVLCRRILVDGVLVKSQSKYYKYAVNDLKQAMKFAEEIKEWGGVASQADYHAKLKEEHKRKSSLWQLIKEAGLRV</sequence>
<dbReference type="Pfam" id="PF21810">
    <property type="entry name" value="DUF6880"/>
    <property type="match status" value="1"/>
</dbReference>
<dbReference type="RefSeq" id="WP_065653755.1">
    <property type="nucleotide sequence ID" value="NZ_CP012508.1"/>
</dbReference>